<dbReference type="PANTHER" id="PTHR45663">
    <property type="entry name" value="GEO12009P1"/>
    <property type="match status" value="1"/>
</dbReference>
<evidence type="ECO:0000256" key="1">
    <source>
        <dbReference type="ARBA" id="ARBA00022448"/>
    </source>
</evidence>
<dbReference type="InterPro" id="IPR019734">
    <property type="entry name" value="TPR_rpt"/>
</dbReference>
<dbReference type="GO" id="GO:0015035">
    <property type="term" value="F:protein-disulfide reductase activity"/>
    <property type="evidence" value="ECO:0007669"/>
    <property type="project" value="TreeGrafter"/>
</dbReference>
<protein>
    <recommendedName>
        <fullName evidence="4">Thioredoxin domain-containing protein</fullName>
    </recommendedName>
</protein>
<dbReference type="InterPro" id="IPR013766">
    <property type="entry name" value="Thioredoxin_domain"/>
</dbReference>
<dbReference type="InterPro" id="IPR036249">
    <property type="entry name" value="Thioredoxin-like_sf"/>
</dbReference>
<accession>A0A3B0ZUW6</accession>
<dbReference type="Pfam" id="PF14561">
    <property type="entry name" value="TPR_20"/>
    <property type="match status" value="1"/>
</dbReference>
<dbReference type="CDD" id="cd02947">
    <property type="entry name" value="TRX_family"/>
    <property type="match status" value="1"/>
</dbReference>
<dbReference type="Gene3D" id="3.40.30.10">
    <property type="entry name" value="Glutaredoxin"/>
    <property type="match status" value="1"/>
</dbReference>
<name>A0A3B0ZUW6_9ZZZZ</name>
<dbReference type="SUPFAM" id="SSF52833">
    <property type="entry name" value="Thioredoxin-like"/>
    <property type="match status" value="1"/>
</dbReference>
<keyword evidence="3" id="KW-1015">Disulfide bond</keyword>
<feature type="domain" description="Thioredoxin" evidence="4">
    <location>
        <begin position="1"/>
        <end position="115"/>
    </location>
</feature>
<dbReference type="GO" id="GO:0005737">
    <property type="term" value="C:cytoplasm"/>
    <property type="evidence" value="ECO:0007669"/>
    <property type="project" value="TreeGrafter"/>
</dbReference>
<organism evidence="5">
    <name type="scientific">hydrothermal vent metagenome</name>
    <dbReference type="NCBI Taxonomy" id="652676"/>
    <lineage>
        <taxon>unclassified sequences</taxon>
        <taxon>metagenomes</taxon>
        <taxon>ecological metagenomes</taxon>
    </lineage>
</organism>
<dbReference type="PROSITE" id="PS00194">
    <property type="entry name" value="THIOREDOXIN_1"/>
    <property type="match status" value="1"/>
</dbReference>
<dbReference type="SUPFAM" id="SSF48452">
    <property type="entry name" value="TPR-like"/>
    <property type="match status" value="1"/>
</dbReference>
<dbReference type="SMART" id="SM00028">
    <property type="entry name" value="TPR"/>
    <property type="match status" value="2"/>
</dbReference>
<sequence length="289" mass="32622">MTMTDTPYIIEVNEQNFVSAVAQNSNRVPVFLDFYADWCAPCKILTPLLSKLAQEYQGKFIFAKVNSDEQKELAAQFAIKSLPTVKIVRNEKTIDEFQGAKTENGLREIIERVIDQEWNILHQQAVAEIHQGKIDDAINLLKKAYELQPNDLAIKTDLASILYQTDNIADANQLLDSFSTQEKQDSNVKSLLTRIGYQKIVASAPAKAELETIIENNPKDLTARHQLIANLVSLGEYEPALQHLLEAMKLEIKSKETKAQQALIEVFSLLGNNGDLVKRYRAKMYSILN</sequence>
<keyword evidence="2" id="KW-0249">Electron transport</keyword>
<dbReference type="PANTHER" id="PTHR45663:SF11">
    <property type="entry name" value="GEO12009P1"/>
    <property type="match status" value="1"/>
</dbReference>
<evidence type="ECO:0000313" key="5">
    <source>
        <dbReference type="EMBL" id="VAW91202.1"/>
    </source>
</evidence>
<dbReference type="Pfam" id="PF00085">
    <property type="entry name" value="Thioredoxin"/>
    <property type="match status" value="1"/>
</dbReference>
<dbReference type="AlphaFoldDB" id="A0A3B0ZUW6"/>
<dbReference type="GO" id="GO:0006950">
    <property type="term" value="P:response to stress"/>
    <property type="evidence" value="ECO:0007669"/>
    <property type="project" value="UniProtKB-ARBA"/>
</dbReference>
<dbReference type="Gene3D" id="1.25.40.10">
    <property type="entry name" value="Tetratricopeptide repeat domain"/>
    <property type="match status" value="2"/>
</dbReference>
<gene>
    <name evidence="5" type="ORF">MNBD_GAMMA22-2668</name>
</gene>
<dbReference type="PROSITE" id="PS51352">
    <property type="entry name" value="THIOREDOXIN_2"/>
    <property type="match status" value="1"/>
</dbReference>
<dbReference type="EMBL" id="UOFS01000006">
    <property type="protein sequence ID" value="VAW91202.1"/>
    <property type="molecule type" value="Genomic_DNA"/>
</dbReference>
<dbReference type="Pfam" id="PF14559">
    <property type="entry name" value="TPR_19"/>
    <property type="match status" value="1"/>
</dbReference>
<dbReference type="PROSITE" id="PS50005">
    <property type="entry name" value="TPR"/>
    <property type="match status" value="1"/>
</dbReference>
<evidence type="ECO:0000259" key="4">
    <source>
        <dbReference type="PROSITE" id="PS51352"/>
    </source>
</evidence>
<proteinExistence type="predicted"/>
<evidence type="ECO:0000256" key="3">
    <source>
        <dbReference type="ARBA" id="ARBA00023157"/>
    </source>
</evidence>
<reference evidence="5" key="1">
    <citation type="submission" date="2018-06" db="EMBL/GenBank/DDBJ databases">
        <authorList>
            <person name="Zhirakovskaya E."/>
        </authorList>
    </citation>
    <scope>NUCLEOTIDE SEQUENCE</scope>
</reference>
<keyword evidence="1" id="KW-0813">Transport</keyword>
<evidence type="ECO:0000256" key="2">
    <source>
        <dbReference type="ARBA" id="ARBA00022982"/>
    </source>
</evidence>
<dbReference type="PRINTS" id="PR00421">
    <property type="entry name" value="THIOREDOXIN"/>
</dbReference>
<dbReference type="InterPro" id="IPR017937">
    <property type="entry name" value="Thioredoxin_CS"/>
</dbReference>
<dbReference type="InterPro" id="IPR011990">
    <property type="entry name" value="TPR-like_helical_dom_sf"/>
</dbReference>